<dbReference type="GO" id="GO:0032259">
    <property type="term" value="P:methylation"/>
    <property type="evidence" value="ECO:0007669"/>
    <property type="project" value="UniProtKB-KW"/>
</dbReference>
<reference evidence="2 3" key="1">
    <citation type="submission" date="2017-06" db="EMBL/GenBank/DDBJ databases">
        <title>Sequencing and comparative analysis of myxobacterial genomes.</title>
        <authorList>
            <person name="Rupp O."/>
            <person name="Goesmann A."/>
            <person name="Sogaard-Andersen L."/>
        </authorList>
    </citation>
    <scope>NUCLEOTIDE SEQUENCE [LARGE SCALE GENOMIC DNA]</scope>
    <source>
        <strain evidence="2 3">DSM 52655</strain>
    </source>
</reference>
<dbReference type="PIRSF" id="PIRSF022536">
    <property type="entry name" value="A612L_SET"/>
    <property type="match status" value="1"/>
</dbReference>
<dbReference type="Pfam" id="PF00856">
    <property type="entry name" value="SET"/>
    <property type="match status" value="1"/>
</dbReference>
<evidence type="ECO:0000313" key="3">
    <source>
        <dbReference type="Proteomes" id="UP000217257"/>
    </source>
</evidence>
<organism evidence="2 3">
    <name type="scientific">Cystobacter fuscus</name>
    <dbReference type="NCBI Taxonomy" id="43"/>
    <lineage>
        <taxon>Bacteria</taxon>
        <taxon>Pseudomonadati</taxon>
        <taxon>Myxococcota</taxon>
        <taxon>Myxococcia</taxon>
        <taxon>Myxococcales</taxon>
        <taxon>Cystobacterineae</taxon>
        <taxon>Archangiaceae</taxon>
        <taxon>Cystobacter</taxon>
    </lineage>
</organism>
<dbReference type="GO" id="GO:0062122">
    <property type="term" value="F:histone H3K37 methyltransferase activity"/>
    <property type="evidence" value="ECO:0007669"/>
    <property type="project" value="InterPro"/>
</dbReference>
<gene>
    <name evidence="2" type="ORF">CYFUS_003803</name>
</gene>
<protein>
    <submittedName>
        <fullName evidence="2">SET domain-containing protein-lysine N-methyltransferase</fullName>
    </submittedName>
</protein>
<dbReference type="Proteomes" id="UP000217257">
    <property type="component" value="Chromosome"/>
</dbReference>
<dbReference type="AlphaFoldDB" id="A0A250J325"/>
<proteinExistence type="predicted"/>
<evidence type="ECO:0000259" key="1">
    <source>
        <dbReference type="PROSITE" id="PS50280"/>
    </source>
</evidence>
<sequence length="127" mass="13975">MQVVPQTNSVGFREIPGKGRGVVALRGFAPGEAVEVVPAIIIPKKDLPVPLGGTVFDRYLLYWSDEPGREFAIAGGLLMLYNHSTQPNVKLKDGPHPNTFLVEALRRIDPGEELTFDYNCELGFQPI</sequence>
<dbReference type="KEGG" id="cfus:CYFUS_003803"/>
<dbReference type="InterPro" id="IPR009207">
    <property type="entry name" value="SET7_MeTrfase"/>
</dbReference>
<dbReference type="SMART" id="SM00317">
    <property type="entry name" value="SET"/>
    <property type="match status" value="1"/>
</dbReference>
<dbReference type="InterPro" id="IPR001214">
    <property type="entry name" value="SET_dom"/>
</dbReference>
<keyword evidence="2" id="KW-0489">Methyltransferase</keyword>
<dbReference type="RefSeq" id="WP_157758527.1">
    <property type="nucleotide sequence ID" value="NZ_CP022098.1"/>
</dbReference>
<dbReference type="InterPro" id="IPR046341">
    <property type="entry name" value="SET_dom_sf"/>
</dbReference>
<keyword evidence="2" id="KW-0808">Transferase</keyword>
<dbReference type="EMBL" id="CP022098">
    <property type="protein sequence ID" value="ATB38369.1"/>
    <property type="molecule type" value="Genomic_DNA"/>
</dbReference>
<feature type="domain" description="SET" evidence="1">
    <location>
        <begin position="8"/>
        <end position="119"/>
    </location>
</feature>
<dbReference type="Gene3D" id="2.170.270.10">
    <property type="entry name" value="SET domain"/>
    <property type="match status" value="1"/>
</dbReference>
<evidence type="ECO:0000313" key="2">
    <source>
        <dbReference type="EMBL" id="ATB38369.1"/>
    </source>
</evidence>
<accession>A0A250J325</accession>
<dbReference type="SUPFAM" id="SSF82199">
    <property type="entry name" value="SET domain"/>
    <property type="match status" value="1"/>
</dbReference>
<dbReference type="PROSITE" id="PS50280">
    <property type="entry name" value="SET"/>
    <property type="match status" value="1"/>
</dbReference>
<name>A0A250J325_9BACT</name>